<reference evidence="2 3" key="1">
    <citation type="submission" date="2020-08" db="EMBL/GenBank/DDBJ databases">
        <authorList>
            <person name="Koutsovoulos G."/>
            <person name="Danchin GJ E."/>
        </authorList>
    </citation>
    <scope>NUCLEOTIDE SEQUENCE [LARGE SCALE GENOMIC DNA]</scope>
</reference>
<dbReference type="AlphaFoldDB" id="A0A6V7UA91"/>
<feature type="chain" id="PRO_5028187810" evidence="1">
    <location>
        <begin position="23"/>
        <end position="86"/>
    </location>
</feature>
<feature type="signal peptide" evidence="1">
    <location>
        <begin position="1"/>
        <end position="22"/>
    </location>
</feature>
<sequence length="86" mass="8523">MLKFLFPLFFFALINNFNIIECAPGGYGYGGGMSGGGGGFGSMGGGSQFGGGGMQGFGGQGGGGGGYGGYGGNKFKNVLKSTRRNI</sequence>
<gene>
    <name evidence="2" type="ORF">MENT_LOCUS9328</name>
</gene>
<dbReference type="EMBL" id="CAJEWN010000041">
    <property type="protein sequence ID" value="CAD2148425.1"/>
    <property type="molecule type" value="Genomic_DNA"/>
</dbReference>
<evidence type="ECO:0000313" key="2">
    <source>
        <dbReference type="EMBL" id="CAD2148425.1"/>
    </source>
</evidence>
<organism evidence="2 3">
    <name type="scientific">Meloidogyne enterolobii</name>
    <name type="common">Root-knot nematode worm</name>
    <name type="synonym">Meloidogyne mayaguensis</name>
    <dbReference type="NCBI Taxonomy" id="390850"/>
    <lineage>
        <taxon>Eukaryota</taxon>
        <taxon>Metazoa</taxon>
        <taxon>Ecdysozoa</taxon>
        <taxon>Nematoda</taxon>
        <taxon>Chromadorea</taxon>
        <taxon>Rhabditida</taxon>
        <taxon>Tylenchina</taxon>
        <taxon>Tylenchomorpha</taxon>
        <taxon>Tylenchoidea</taxon>
        <taxon>Meloidogynidae</taxon>
        <taxon>Meloidogyninae</taxon>
        <taxon>Meloidogyne</taxon>
    </lineage>
</organism>
<name>A0A6V7UA91_MELEN</name>
<evidence type="ECO:0000256" key="1">
    <source>
        <dbReference type="SAM" id="SignalP"/>
    </source>
</evidence>
<protein>
    <submittedName>
        <fullName evidence="2">Uncharacterized protein</fullName>
    </submittedName>
</protein>
<proteinExistence type="predicted"/>
<comment type="caution">
    <text evidence="2">The sequence shown here is derived from an EMBL/GenBank/DDBJ whole genome shotgun (WGS) entry which is preliminary data.</text>
</comment>
<accession>A0A6V7UA91</accession>
<dbReference type="Proteomes" id="UP000580250">
    <property type="component" value="Unassembled WGS sequence"/>
</dbReference>
<evidence type="ECO:0000313" key="3">
    <source>
        <dbReference type="Proteomes" id="UP000580250"/>
    </source>
</evidence>
<keyword evidence="1" id="KW-0732">Signal</keyword>